<name>A0A8C5L6V7_JACJA</name>
<dbReference type="PANTHER" id="PTHR31997:SF2">
    <property type="entry name" value="PROTEIN FAM149A"/>
    <property type="match status" value="1"/>
</dbReference>
<keyword evidence="5" id="KW-1185">Reference proteome</keyword>
<accession>A0A8C5L6V7</accession>
<gene>
    <name evidence="4" type="primary">Fam149a</name>
</gene>
<dbReference type="GeneTree" id="ENSGT00530000063727"/>
<feature type="region of interest" description="Disordered" evidence="2">
    <location>
        <begin position="332"/>
        <end position="353"/>
    </location>
</feature>
<comment type="similarity">
    <text evidence="1">Belongs to the FAM149 family.</text>
</comment>
<feature type="region of interest" description="Disordered" evidence="2">
    <location>
        <begin position="20"/>
        <end position="40"/>
    </location>
</feature>
<dbReference type="PANTHER" id="PTHR31997">
    <property type="entry name" value="AGAP003710-PA"/>
    <property type="match status" value="1"/>
</dbReference>
<reference evidence="4" key="1">
    <citation type="submission" date="2025-08" db="UniProtKB">
        <authorList>
            <consortium name="Ensembl"/>
        </authorList>
    </citation>
    <scope>IDENTIFICATION</scope>
</reference>
<evidence type="ECO:0000259" key="3">
    <source>
        <dbReference type="Pfam" id="PF12516"/>
    </source>
</evidence>
<dbReference type="Ensembl" id="ENSJJAT00000025448.1">
    <property type="protein sequence ID" value="ENSJJAP00000018915.1"/>
    <property type="gene ID" value="ENSJJAG00000020020.1"/>
</dbReference>
<feature type="compositionally biased region" description="Polar residues" evidence="2">
    <location>
        <begin position="332"/>
        <end position="342"/>
    </location>
</feature>
<dbReference type="InterPro" id="IPR039630">
    <property type="entry name" value="FAM149"/>
</dbReference>
<dbReference type="Proteomes" id="UP000694385">
    <property type="component" value="Unassembled WGS sequence"/>
</dbReference>
<evidence type="ECO:0000313" key="4">
    <source>
        <dbReference type="Ensembl" id="ENSJJAP00000018915.1"/>
    </source>
</evidence>
<feature type="region of interest" description="Disordered" evidence="2">
    <location>
        <begin position="54"/>
        <end position="73"/>
    </location>
</feature>
<feature type="region of interest" description="Disordered" evidence="2">
    <location>
        <begin position="225"/>
        <end position="263"/>
    </location>
</feature>
<dbReference type="AlphaFoldDB" id="A0A8C5L6V7"/>
<feature type="region of interest" description="Disordered" evidence="2">
    <location>
        <begin position="127"/>
        <end position="162"/>
    </location>
</feature>
<dbReference type="Pfam" id="PF12516">
    <property type="entry name" value="DUF3719"/>
    <property type="match status" value="1"/>
</dbReference>
<organism evidence="4 5">
    <name type="scientific">Jaculus jaculus</name>
    <name type="common">Lesser Egyptian jerboa</name>
    <dbReference type="NCBI Taxonomy" id="51337"/>
    <lineage>
        <taxon>Eukaryota</taxon>
        <taxon>Metazoa</taxon>
        <taxon>Chordata</taxon>
        <taxon>Craniata</taxon>
        <taxon>Vertebrata</taxon>
        <taxon>Euteleostomi</taxon>
        <taxon>Mammalia</taxon>
        <taxon>Eutheria</taxon>
        <taxon>Euarchontoglires</taxon>
        <taxon>Glires</taxon>
        <taxon>Rodentia</taxon>
        <taxon>Myomorpha</taxon>
        <taxon>Dipodoidea</taxon>
        <taxon>Dipodidae</taxon>
        <taxon>Dipodinae</taxon>
        <taxon>Jaculus</taxon>
    </lineage>
</organism>
<proteinExistence type="inferred from homology"/>
<feature type="region of interest" description="Disordered" evidence="2">
    <location>
        <begin position="174"/>
        <end position="209"/>
    </location>
</feature>
<protein>
    <submittedName>
        <fullName evidence="4">Family with sequence similarity 149, member A</fullName>
    </submittedName>
</protein>
<evidence type="ECO:0000256" key="2">
    <source>
        <dbReference type="SAM" id="MobiDB-lite"/>
    </source>
</evidence>
<feature type="compositionally biased region" description="Polar residues" evidence="2">
    <location>
        <begin position="235"/>
        <end position="263"/>
    </location>
</feature>
<feature type="region of interest" description="Disordered" evidence="2">
    <location>
        <begin position="580"/>
        <end position="615"/>
    </location>
</feature>
<feature type="domain" description="DUF3719" evidence="3">
    <location>
        <begin position="287"/>
        <end position="348"/>
    </location>
</feature>
<sequence length="764" mass="82532">MKVAMLDLGSLFAKIFKTSASSPTVPSNPPPGGAAASGSAGSSLSMAATLFPSLASDASRGPPTPLHPKVSSRAAKAVGSLLLSGSPKATKAQLLPHSSGGSQATLVALARPSTGPGGVWATLRSVAGPAGSEDSRVTVSPRNSRPPPGPKERVPGTWTVPGPVSKTPFFILPDIGEEGTSDSRKGRGLSEGSRKHSFPVKSKDPLPTNFTRNVQKAIDTYACESSSSLSSSGSPNPINAHNSWPSTQSTTPDFSTERSSISSWRDDEFDKANSQKVQQLFWEVEELLFEGKVSHQTQNLLAECSEWATRSLHLRVVGRQLIPPTDEGIQHFQGTVPSSAHHNSLPPVPGPNTSTRELYISGSHIVPEARSASILPGPFGIGMADSTCLSLEEEVYHVDGNVEEYFAFDRKEDGDDHLEQNPTHHGKRWHKYGLPPISPHDCIRDAVAAEVFDHVWTIVIEALDELTRKTWRSALTGKKQKEKLKLAETRSPHVLVSRLSTAISSVPPSRSSEAHSVSLASHLNPPQVCVLVHRFSNNFYTDLNGVMTIQAKPLQQRPIYFTDKTQNEHDDKLPGVGASTFSSAPHRLGRISDSRGQQTSAKKTPVHRRLPSLASDSQRLKTPNICSDEILKGTKLQTGIDHVSSPVLQTARSRLPPIRSEAGEQHTTVSGSYPVSYRGRHLQNPVLSAVPHSMERSSLQETTITLEQLSSPSTIHTFQRSSLTPIEFSAHTWTGQSISTGSQCLPKSFQRTTLTSKKRFQVAS</sequence>
<evidence type="ECO:0000313" key="5">
    <source>
        <dbReference type="Proteomes" id="UP000694385"/>
    </source>
</evidence>
<feature type="compositionally biased region" description="Low complexity" evidence="2">
    <location>
        <begin position="225"/>
        <end position="234"/>
    </location>
</feature>
<reference evidence="4" key="2">
    <citation type="submission" date="2025-09" db="UniProtKB">
        <authorList>
            <consortium name="Ensembl"/>
        </authorList>
    </citation>
    <scope>IDENTIFICATION</scope>
</reference>
<dbReference type="InterPro" id="IPR022194">
    <property type="entry name" value="DUF3719"/>
</dbReference>
<evidence type="ECO:0000256" key="1">
    <source>
        <dbReference type="ARBA" id="ARBA00008309"/>
    </source>
</evidence>